<dbReference type="AlphaFoldDB" id="A0A409WP94"/>
<evidence type="ECO:0000313" key="2">
    <source>
        <dbReference type="EMBL" id="PPQ80311.1"/>
    </source>
</evidence>
<comment type="caution">
    <text evidence="2">The sequence shown here is derived from an EMBL/GenBank/DDBJ whole genome shotgun (WGS) entry which is preliminary data.</text>
</comment>
<dbReference type="EMBL" id="NHYD01003336">
    <property type="protein sequence ID" value="PPQ80311.1"/>
    <property type="molecule type" value="Genomic_DNA"/>
</dbReference>
<feature type="compositionally biased region" description="Polar residues" evidence="1">
    <location>
        <begin position="7"/>
        <end position="22"/>
    </location>
</feature>
<protein>
    <submittedName>
        <fullName evidence="2">Uncharacterized protein</fullName>
    </submittedName>
</protein>
<reference evidence="2 3" key="1">
    <citation type="journal article" date="2018" name="Evol. Lett.">
        <title>Horizontal gene cluster transfer increased hallucinogenic mushroom diversity.</title>
        <authorList>
            <person name="Reynolds H.T."/>
            <person name="Vijayakumar V."/>
            <person name="Gluck-Thaler E."/>
            <person name="Korotkin H.B."/>
            <person name="Matheny P.B."/>
            <person name="Slot J.C."/>
        </authorList>
    </citation>
    <scope>NUCLEOTIDE SEQUENCE [LARGE SCALE GENOMIC DNA]</scope>
    <source>
        <strain evidence="2 3">2631</strain>
    </source>
</reference>
<sequence length="134" mass="15147">MPGKASAHNTSTSKSEPSQASTLQLLDRHTRYSSTWFLGRPWTYIVAGNPDRYTIIRDASANDLHQLHFTTVREELALDSFEGIDCLSNMVLAEIIGRSTAQVLENDKIDDSTKTSHEIKGLDMKRRGYYRLSK</sequence>
<dbReference type="InParanoid" id="A0A409WP94"/>
<evidence type="ECO:0000313" key="3">
    <source>
        <dbReference type="Proteomes" id="UP000283269"/>
    </source>
</evidence>
<accession>A0A409WP94</accession>
<proteinExistence type="predicted"/>
<evidence type="ECO:0000256" key="1">
    <source>
        <dbReference type="SAM" id="MobiDB-lite"/>
    </source>
</evidence>
<feature type="region of interest" description="Disordered" evidence="1">
    <location>
        <begin position="1"/>
        <end position="22"/>
    </location>
</feature>
<organism evidence="2 3">
    <name type="scientific">Psilocybe cyanescens</name>
    <dbReference type="NCBI Taxonomy" id="93625"/>
    <lineage>
        <taxon>Eukaryota</taxon>
        <taxon>Fungi</taxon>
        <taxon>Dikarya</taxon>
        <taxon>Basidiomycota</taxon>
        <taxon>Agaricomycotina</taxon>
        <taxon>Agaricomycetes</taxon>
        <taxon>Agaricomycetidae</taxon>
        <taxon>Agaricales</taxon>
        <taxon>Agaricineae</taxon>
        <taxon>Strophariaceae</taxon>
        <taxon>Psilocybe</taxon>
    </lineage>
</organism>
<gene>
    <name evidence="2" type="ORF">CVT25_003660</name>
</gene>
<dbReference type="Proteomes" id="UP000283269">
    <property type="component" value="Unassembled WGS sequence"/>
</dbReference>
<keyword evidence="3" id="KW-1185">Reference proteome</keyword>
<name>A0A409WP94_PSICY</name>